<gene>
    <name evidence="1" type="ORF">J27TS8_27580</name>
</gene>
<dbReference type="AlphaFoldDB" id="A0A920BU17"/>
<name>A0A920BU17_9BACI</name>
<dbReference type="RefSeq" id="WP_212933942.1">
    <property type="nucleotide sequence ID" value="NZ_BORC01000004.1"/>
</dbReference>
<proteinExistence type="predicted"/>
<dbReference type="Proteomes" id="UP000682111">
    <property type="component" value="Unassembled WGS sequence"/>
</dbReference>
<reference evidence="1" key="1">
    <citation type="submission" date="2021-03" db="EMBL/GenBank/DDBJ databases">
        <title>Antimicrobial resistance genes in bacteria isolated from Japanese honey, and their potential for conferring macrolide and lincosamide resistance in the American foulbrood pathogen Paenibacillus larvae.</title>
        <authorList>
            <person name="Okamoto M."/>
            <person name="Kumagai M."/>
            <person name="Kanamori H."/>
            <person name="Takamatsu D."/>
        </authorList>
    </citation>
    <scope>NUCLEOTIDE SEQUENCE</scope>
    <source>
        <strain evidence="1">J27TS8</strain>
    </source>
</reference>
<protein>
    <submittedName>
        <fullName evidence="1">Uncharacterized protein</fullName>
    </submittedName>
</protein>
<evidence type="ECO:0000313" key="2">
    <source>
        <dbReference type="Proteomes" id="UP000682111"/>
    </source>
</evidence>
<keyword evidence="2" id="KW-1185">Reference proteome</keyword>
<comment type="caution">
    <text evidence="1">The sequence shown here is derived from an EMBL/GenBank/DDBJ whole genome shotgun (WGS) entry which is preliminary data.</text>
</comment>
<accession>A0A920BU17</accession>
<dbReference type="EMBL" id="BORC01000004">
    <property type="protein sequence ID" value="GIN62765.1"/>
    <property type="molecule type" value="Genomic_DNA"/>
</dbReference>
<organism evidence="1 2">
    <name type="scientific">Robertmurraya siralis</name>
    <dbReference type="NCBI Taxonomy" id="77777"/>
    <lineage>
        <taxon>Bacteria</taxon>
        <taxon>Bacillati</taxon>
        <taxon>Bacillota</taxon>
        <taxon>Bacilli</taxon>
        <taxon>Bacillales</taxon>
        <taxon>Bacillaceae</taxon>
        <taxon>Robertmurraya</taxon>
    </lineage>
</organism>
<sequence>MQLVLKLDRLELAILALHMNIMRKSVKKGFKANYGLLEGRKKIKLYDDIKEKISEGYDEEMDIVILPFSVDEIDMLSSFMNFYVLELKLAAEIETFNIKNNEVLRVLEIIKDRVCALEQHVTNEALY</sequence>
<evidence type="ECO:0000313" key="1">
    <source>
        <dbReference type="EMBL" id="GIN62765.1"/>
    </source>
</evidence>